<accession>A0A0F4H102</accession>
<evidence type="ECO:0000313" key="2">
    <source>
        <dbReference type="Proteomes" id="UP000033647"/>
    </source>
</evidence>
<sequence length="239" mass="26787">MATTSELKADLFNIAQELRDHIFDAAIQDTETIYSQNESRTLFLSSALLVSKAFHTSYKNALSRRTNKHATSLHLIIKVQKFGILNKTPITELNDISELLKSLINSVNVKDLLIELEKIERNIVAPFSHSNKLKARDVYHRIIHKLGSLGWTGEHKTNTAVGVVTTQGLHDRTGVFGPGVEDLVNEFHCKKRITQAIDDCPGPSFQTAAYRDITINNVRPTPAPVHNHSAFFDKFDAMN</sequence>
<dbReference type="EMBL" id="LAFY01000083">
    <property type="protein sequence ID" value="KJY02176.1"/>
    <property type="molecule type" value="Genomic_DNA"/>
</dbReference>
<dbReference type="OrthoDB" id="10411952at2759"/>
<comment type="caution">
    <text evidence="1">The sequence shown here is derived from an EMBL/GenBank/DDBJ whole genome shotgun (WGS) entry which is preliminary data.</text>
</comment>
<name>A0A0F4H102_9PEZI</name>
<dbReference type="Proteomes" id="UP000033647">
    <property type="component" value="Unassembled WGS sequence"/>
</dbReference>
<protein>
    <submittedName>
        <fullName evidence="1">Uncharacterized protein</fullName>
    </submittedName>
</protein>
<gene>
    <name evidence="1" type="ORF">TI39_contig86g00007</name>
</gene>
<keyword evidence="2" id="KW-1185">Reference proteome</keyword>
<proteinExistence type="predicted"/>
<dbReference type="AlphaFoldDB" id="A0A0F4H102"/>
<evidence type="ECO:0000313" key="1">
    <source>
        <dbReference type="EMBL" id="KJY02176.1"/>
    </source>
</evidence>
<organism evidence="1 2">
    <name type="scientific">Zymoseptoria brevis</name>
    <dbReference type="NCBI Taxonomy" id="1047168"/>
    <lineage>
        <taxon>Eukaryota</taxon>
        <taxon>Fungi</taxon>
        <taxon>Dikarya</taxon>
        <taxon>Ascomycota</taxon>
        <taxon>Pezizomycotina</taxon>
        <taxon>Dothideomycetes</taxon>
        <taxon>Dothideomycetidae</taxon>
        <taxon>Mycosphaerellales</taxon>
        <taxon>Mycosphaerellaceae</taxon>
        <taxon>Zymoseptoria</taxon>
    </lineage>
</organism>
<reference evidence="1 2" key="1">
    <citation type="submission" date="2015-03" db="EMBL/GenBank/DDBJ databases">
        <title>RNA-seq based gene annotation and comparative genomics of four Zymoseptoria species reveal species-specific pathogenicity related genes and transposable element activity.</title>
        <authorList>
            <person name="Grandaubert J."/>
            <person name="Bhattacharyya A."/>
            <person name="Stukenbrock E.H."/>
        </authorList>
    </citation>
    <scope>NUCLEOTIDE SEQUENCE [LARGE SCALE GENOMIC DNA]</scope>
    <source>
        <strain evidence="1 2">Zb18110</strain>
    </source>
</reference>